<evidence type="ECO:0000256" key="3">
    <source>
        <dbReference type="ARBA" id="ARBA00023163"/>
    </source>
</evidence>
<keyword evidence="4" id="KW-0812">Transmembrane</keyword>
<feature type="domain" description="HTH araC/xylS-type" evidence="5">
    <location>
        <begin position="266"/>
        <end position="374"/>
    </location>
</feature>
<dbReference type="PROSITE" id="PS01124">
    <property type="entry name" value="HTH_ARAC_FAMILY_2"/>
    <property type="match status" value="1"/>
</dbReference>
<organism evidence="6 7">
    <name type="scientific">Croceitalea rosinachiae</name>
    <dbReference type="NCBI Taxonomy" id="3075596"/>
    <lineage>
        <taxon>Bacteria</taxon>
        <taxon>Pseudomonadati</taxon>
        <taxon>Bacteroidota</taxon>
        <taxon>Flavobacteriia</taxon>
        <taxon>Flavobacteriales</taxon>
        <taxon>Flavobacteriaceae</taxon>
        <taxon>Croceitalea</taxon>
    </lineage>
</organism>
<dbReference type="InterPro" id="IPR009057">
    <property type="entry name" value="Homeodomain-like_sf"/>
</dbReference>
<feature type="transmembrane region" description="Helical" evidence="4">
    <location>
        <begin position="134"/>
        <end position="157"/>
    </location>
</feature>
<gene>
    <name evidence="6" type="ORF">RM706_01670</name>
</gene>
<evidence type="ECO:0000256" key="2">
    <source>
        <dbReference type="ARBA" id="ARBA00023125"/>
    </source>
</evidence>
<protein>
    <submittedName>
        <fullName evidence="6">Helix-turn-helix domain-containing protein</fullName>
    </submittedName>
</protein>
<keyword evidence="2" id="KW-0238">DNA-binding</keyword>
<dbReference type="Pfam" id="PF12833">
    <property type="entry name" value="HTH_18"/>
    <property type="match status" value="1"/>
</dbReference>
<accession>A0ABU3A9U3</accession>
<dbReference type="Proteomes" id="UP001255246">
    <property type="component" value="Unassembled WGS sequence"/>
</dbReference>
<dbReference type="InterPro" id="IPR018062">
    <property type="entry name" value="HTH_AraC-typ_CS"/>
</dbReference>
<proteinExistence type="predicted"/>
<keyword evidence="4" id="KW-1133">Transmembrane helix</keyword>
<feature type="transmembrane region" description="Helical" evidence="4">
    <location>
        <begin position="181"/>
        <end position="202"/>
    </location>
</feature>
<keyword evidence="1" id="KW-0805">Transcription regulation</keyword>
<keyword evidence="7" id="KW-1185">Reference proteome</keyword>
<reference evidence="6 7" key="1">
    <citation type="submission" date="2023-09" db="EMBL/GenBank/DDBJ databases">
        <authorList>
            <person name="Rey-Velasco X."/>
        </authorList>
    </citation>
    <scope>NUCLEOTIDE SEQUENCE [LARGE SCALE GENOMIC DNA]</scope>
    <source>
        <strain evidence="6 7">F388</strain>
    </source>
</reference>
<keyword evidence="3" id="KW-0804">Transcription</keyword>
<sequence length="377" mass="43787">MKLLADFIIVSGFVVTIIILVMLTTSKKRELPKGILIVLLGLSAMILLTLYAHLHQIHALFAFTLLFEDGAGLLIGPLVFLYIESIFNQEENLILKRWLHFVPFITYWIVVSLPKTIAIYYGEEIFEYVGLFRNAYVALAKNIFVLIYIFFSIRLFLKYKELMKSNYSTFTNDNYGWLKKLLMAFLIVFLFDMVVITVYIIFKPSFEWDLGIISVMFLSFVIFYLGYHGLKQSIVHFPEFLIKSEEVKGNGKRQLQKLMLSSQELETIKDKLNARISEEKPYLQQELTLNDLADLVGISDKNLSLYLNHSLNTSFYDFVNKCRVEEVKEKLKQEEYKKYSLLGMAFASGFNSKSSFYRAFKKETGISPTEFKKKIPS</sequence>
<feature type="transmembrane region" description="Helical" evidence="4">
    <location>
        <begin position="6"/>
        <end position="23"/>
    </location>
</feature>
<feature type="transmembrane region" description="Helical" evidence="4">
    <location>
        <begin position="60"/>
        <end position="83"/>
    </location>
</feature>
<feature type="transmembrane region" description="Helical" evidence="4">
    <location>
        <begin position="208"/>
        <end position="227"/>
    </location>
</feature>
<name>A0ABU3A9U3_9FLAO</name>
<evidence type="ECO:0000313" key="7">
    <source>
        <dbReference type="Proteomes" id="UP001255246"/>
    </source>
</evidence>
<dbReference type="PANTHER" id="PTHR43280:SF29">
    <property type="entry name" value="ARAC-FAMILY TRANSCRIPTIONAL REGULATOR"/>
    <property type="match status" value="1"/>
</dbReference>
<dbReference type="PROSITE" id="PS00041">
    <property type="entry name" value="HTH_ARAC_FAMILY_1"/>
    <property type="match status" value="1"/>
</dbReference>
<dbReference type="RefSeq" id="WP_311349283.1">
    <property type="nucleotide sequence ID" value="NZ_JAVRHR010000001.1"/>
</dbReference>
<feature type="transmembrane region" description="Helical" evidence="4">
    <location>
        <begin position="104"/>
        <end position="122"/>
    </location>
</feature>
<evidence type="ECO:0000256" key="1">
    <source>
        <dbReference type="ARBA" id="ARBA00023015"/>
    </source>
</evidence>
<dbReference type="SMART" id="SM00342">
    <property type="entry name" value="HTH_ARAC"/>
    <property type="match status" value="1"/>
</dbReference>
<keyword evidence="4" id="KW-0472">Membrane</keyword>
<evidence type="ECO:0000256" key="4">
    <source>
        <dbReference type="SAM" id="Phobius"/>
    </source>
</evidence>
<dbReference type="SUPFAM" id="SSF46689">
    <property type="entry name" value="Homeodomain-like"/>
    <property type="match status" value="1"/>
</dbReference>
<feature type="transmembrane region" description="Helical" evidence="4">
    <location>
        <begin position="35"/>
        <end position="54"/>
    </location>
</feature>
<evidence type="ECO:0000313" key="6">
    <source>
        <dbReference type="EMBL" id="MDT0605716.1"/>
    </source>
</evidence>
<dbReference type="EMBL" id="JAVRHR010000001">
    <property type="protein sequence ID" value="MDT0605716.1"/>
    <property type="molecule type" value="Genomic_DNA"/>
</dbReference>
<dbReference type="PANTHER" id="PTHR43280">
    <property type="entry name" value="ARAC-FAMILY TRANSCRIPTIONAL REGULATOR"/>
    <property type="match status" value="1"/>
</dbReference>
<comment type="caution">
    <text evidence="6">The sequence shown here is derived from an EMBL/GenBank/DDBJ whole genome shotgun (WGS) entry which is preliminary data.</text>
</comment>
<dbReference type="Gene3D" id="1.10.10.60">
    <property type="entry name" value="Homeodomain-like"/>
    <property type="match status" value="2"/>
</dbReference>
<evidence type="ECO:0000259" key="5">
    <source>
        <dbReference type="PROSITE" id="PS01124"/>
    </source>
</evidence>
<dbReference type="InterPro" id="IPR018060">
    <property type="entry name" value="HTH_AraC"/>
</dbReference>